<dbReference type="InterPro" id="IPR013324">
    <property type="entry name" value="RNA_pol_sigma_r3/r4-like"/>
</dbReference>
<evidence type="ECO:0000256" key="5">
    <source>
        <dbReference type="ARBA" id="ARBA00023163"/>
    </source>
</evidence>
<evidence type="ECO:0000256" key="4">
    <source>
        <dbReference type="ARBA" id="ARBA00023125"/>
    </source>
</evidence>
<dbReference type="SUPFAM" id="SSF88946">
    <property type="entry name" value="Sigma2 domain of RNA polymerase sigma factors"/>
    <property type="match status" value="1"/>
</dbReference>
<sequence length="197" mass="22706">MGLFSSQFPDQAIIDGIKAGGTRRRQCETVLFDRYYYLVRDGSRKHKLSGEECASAYTDTILSVIDQIIADRFEGRSGLKTYVYQIFNNKCVDLIRKNATNRGSVHNTLSLDDTILQVPDEARPAIQRLMDQYEAELLQQRIRLLSEKCREMLLAWAEGYTDEEIAGRQGYNSSDVAKTSRLRCMERLRDFYRGKKP</sequence>
<evidence type="ECO:0000313" key="6">
    <source>
        <dbReference type="EMBL" id="GAA4409434.1"/>
    </source>
</evidence>
<evidence type="ECO:0000256" key="3">
    <source>
        <dbReference type="ARBA" id="ARBA00023082"/>
    </source>
</evidence>
<keyword evidence="4" id="KW-0238">DNA-binding</keyword>
<gene>
    <name evidence="6" type="ORF">GCM10023187_32710</name>
</gene>
<evidence type="ECO:0000256" key="2">
    <source>
        <dbReference type="ARBA" id="ARBA00023015"/>
    </source>
</evidence>
<dbReference type="SUPFAM" id="SSF88659">
    <property type="entry name" value="Sigma3 and sigma4 domains of RNA polymerase sigma factors"/>
    <property type="match status" value="1"/>
</dbReference>
<proteinExistence type="inferred from homology"/>
<accession>A0ABP8KLS5</accession>
<dbReference type="InterPro" id="IPR013325">
    <property type="entry name" value="RNA_pol_sigma_r2"/>
</dbReference>
<comment type="similarity">
    <text evidence="1">Belongs to the sigma-70 factor family. ECF subfamily.</text>
</comment>
<dbReference type="InterPro" id="IPR039425">
    <property type="entry name" value="RNA_pol_sigma-70-like"/>
</dbReference>
<dbReference type="RefSeq" id="WP_345268910.1">
    <property type="nucleotide sequence ID" value="NZ_BAABHB010000006.1"/>
</dbReference>
<dbReference type="Gene3D" id="1.10.1740.10">
    <property type="match status" value="1"/>
</dbReference>
<dbReference type="Gene3D" id="1.10.10.10">
    <property type="entry name" value="Winged helix-like DNA-binding domain superfamily/Winged helix DNA-binding domain"/>
    <property type="match status" value="1"/>
</dbReference>
<dbReference type="NCBIfam" id="TIGR02937">
    <property type="entry name" value="sigma70-ECF"/>
    <property type="match status" value="1"/>
</dbReference>
<dbReference type="EMBL" id="BAABHB010000006">
    <property type="protein sequence ID" value="GAA4409434.1"/>
    <property type="molecule type" value="Genomic_DNA"/>
</dbReference>
<organism evidence="6 7">
    <name type="scientific">Nibrella viscosa</name>
    <dbReference type="NCBI Taxonomy" id="1084524"/>
    <lineage>
        <taxon>Bacteria</taxon>
        <taxon>Pseudomonadati</taxon>
        <taxon>Bacteroidota</taxon>
        <taxon>Cytophagia</taxon>
        <taxon>Cytophagales</taxon>
        <taxon>Spirosomataceae</taxon>
        <taxon>Nibrella</taxon>
    </lineage>
</organism>
<dbReference type="InterPro" id="IPR014284">
    <property type="entry name" value="RNA_pol_sigma-70_dom"/>
</dbReference>
<dbReference type="PANTHER" id="PTHR43133:SF8">
    <property type="entry name" value="RNA POLYMERASE SIGMA FACTOR HI_1459-RELATED"/>
    <property type="match status" value="1"/>
</dbReference>
<dbReference type="InterPro" id="IPR036388">
    <property type="entry name" value="WH-like_DNA-bd_sf"/>
</dbReference>
<keyword evidence="3" id="KW-0731">Sigma factor</keyword>
<keyword evidence="7" id="KW-1185">Reference proteome</keyword>
<keyword evidence="5" id="KW-0804">Transcription</keyword>
<protein>
    <recommendedName>
        <fullName evidence="8">RNA polymerase sigma-70 factor, ECF subfamily</fullName>
    </recommendedName>
</protein>
<evidence type="ECO:0000313" key="7">
    <source>
        <dbReference type="Proteomes" id="UP001500936"/>
    </source>
</evidence>
<keyword evidence="2" id="KW-0805">Transcription regulation</keyword>
<dbReference type="Proteomes" id="UP001500936">
    <property type="component" value="Unassembled WGS sequence"/>
</dbReference>
<evidence type="ECO:0000256" key="1">
    <source>
        <dbReference type="ARBA" id="ARBA00010641"/>
    </source>
</evidence>
<comment type="caution">
    <text evidence="6">The sequence shown here is derived from an EMBL/GenBank/DDBJ whole genome shotgun (WGS) entry which is preliminary data.</text>
</comment>
<name>A0ABP8KLS5_9BACT</name>
<dbReference type="PANTHER" id="PTHR43133">
    <property type="entry name" value="RNA POLYMERASE ECF-TYPE SIGMA FACTO"/>
    <property type="match status" value="1"/>
</dbReference>
<reference evidence="7" key="1">
    <citation type="journal article" date="2019" name="Int. J. Syst. Evol. Microbiol.">
        <title>The Global Catalogue of Microorganisms (GCM) 10K type strain sequencing project: providing services to taxonomists for standard genome sequencing and annotation.</title>
        <authorList>
            <consortium name="The Broad Institute Genomics Platform"/>
            <consortium name="The Broad Institute Genome Sequencing Center for Infectious Disease"/>
            <person name="Wu L."/>
            <person name="Ma J."/>
        </authorList>
    </citation>
    <scope>NUCLEOTIDE SEQUENCE [LARGE SCALE GENOMIC DNA]</scope>
    <source>
        <strain evidence="7">JCM 17925</strain>
    </source>
</reference>
<evidence type="ECO:0008006" key="8">
    <source>
        <dbReference type="Google" id="ProtNLM"/>
    </source>
</evidence>